<dbReference type="GO" id="GO:0003810">
    <property type="term" value="F:protein-glutamine gamma-glutamyltransferase activity"/>
    <property type="evidence" value="ECO:0007669"/>
    <property type="project" value="UniProtKB-EC"/>
</dbReference>
<dbReference type="Proteomes" id="UP000831880">
    <property type="component" value="Chromosome"/>
</dbReference>
<dbReference type="InterPro" id="IPR020916">
    <property type="entry name" value="Gln_gamma-glutamylTfrase_bac"/>
</dbReference>
<reference evidence="4 5" key="1">
    <citation type="submission" date="2022-04" db="EMBL/GenBank/DDBJ databases">
        <title>Halobacillus sp. isolated from saltern.</title>
        <authorList>
            <person name="Won M."/>
            <person name="Lee C.-M."/>
            <person name="Woen H.-Y."/>
            <person name="Kwon S.-W."/>
        </authorList>
    </citation>
    <scope>NUCLEOTIDE SEQUENCE [LARGE SCALE GENOMIC DNA]</scope>
    <source>
        <strain evidence="4 5">SSTM10-2</strain>
    </source>
</reference>
<protein>
    <submittedName>
        <fullName evidence="4">Protein-glutamine gamma-glutamyltransferase</fullName>
        <ecNumber evidence="4">2.3.2.13</ecNumber>
    </submittedName>
</protein>
<proteinExistence type="inferred from homology"/>
<keyword evidence="2" id="KW-0749">Sporulation</keyword>
<dbReference type="EMBL" id="CP095074">
    <property type="protein sequence ID" value="UOQ91579.1"/>
    <property type="molecule type" value="Genomic_DNA"/>
</dbReference>
<evidence type="ECO:0000256" key="2">
    <source>
        <dbReference type="ARBA" id="ARBA00022969"/>
    </source>
</evidence>
<dbReference type="RefSeq" id="WP_244751190.1">
    <property type="nucleotide sequence ID" value="NZ_CP095074.1"/>
</dbReference>
<gene>
    <name evidence="4" type="ORF">MUO14_13520</name>
</gene>
<sequence length="282" mass="32249">MILLSGTPFQQSGMWPSGSIESMIIQRMNEDTLVYPYSSLDELSFELKLRKNIILSAKAMNQSSAEFAIFATSRCNPEYWHLTDIGGFQMRQDVKPSGAIQDIYKNSSQYAFECAGAMIIIYYHAVLNVIGELSFNQLFPNIHIYSWHSDPDLGIQIIRTDDFLPGDIVYFNNPDFDPKLSQWRGENAVVLGDGTYFGHGLGVRTAEQMIQALNQRRRPGSNQSAYLENGVKRPAFKHLARFSMPSRNHSFIKYQYVIVPHNETSISFERYMFLLIAAYNHM</sequence>
<evidence type="ECO:0000256" key="1">
    <source>
        <dbReference type="ARBA" id="ARBA00022679"/>
    </source>
</evidence>
<keyword evidence="3 4" id="KW-0012">Acyltransferase</keyword>
<keyword evidence="1 4" id="KW-0808">Transferase</keyword>
<keyword evidence="5" id="KW-1185">Reference proteome</keyword>
<dbReference type="EC" id="2.3.2.13" evidence="4"/>
<dbReference type="HAMAP" id="MF_00727">
    <property type="entry name" value="Tgl"/>
    <property type="match status" value="1"/>
</dbReference>
<evidence type="ECO:0000313" key="4">
    <source>
        <dbReference type="EMBL" id="UOQ91579.1"/>
    </source>
</evidence>
<accession>A0ABY4GU78</accession>
<dbReference type="NCBIfam" id="NF002869">
    <property type="entry name" value="PRK03187.1"/>
    <property type="match status" value="1"/>
</dbReference>
<dbReference type="Pfam" id="PF20085">
    <property type="entry name" value="TGL"/>
    <property type="match status" value="1"/>
</dbReference>
<name>A0ABY4GU78_9BACI</name>
<evidence type="ECO:0000256" key="3">
    <source>
        <dbReference type="ARBA" id="ARBA00023315"/>
    </source>
</evidence>
<evidence type="ECO:0000313" key="5">
    <source>
        <dbReference type="Proteomes" id="UP000831880"/>
    </source>
</evidence>
<organism evidence="4 5">
    <name type="scientific">Halobacillus shinanisalinarum</name>
    <dbReference type="NCBI Taxonomy" id="2932258"/>
    <lineage>
        <taxon>Bacteria</taxon>
        <taxon>Bacillati</taxon>
        <taxon>Bacillota</taxon>
        <taxon>Bacilli</taxon>
        <taxon>Bacillales</taxon>
        <taxon>Bacillaceae</taxon>
        <taxon>Halobacillus</taxon>
    </lineage>
</organism>